<dbReference type="EMBL" id="LR877153">
    <property type="protein sequence ID" value="CAD2217596.1"/>
    <property type="molecule type" value="Genomic_DNA"/>
</dbReference>
<protein>
    <submittedName>
        <fullName evidence="3">PCI domain containing protein, putative</fullName>
    </submittedName>
</protein>
<reference evidence="3 4" key="1">
    <citation type="submission" date="2020-08" db="EMBL/GenBank/DDBJ databases">
        <authorList>
            <person name="Newling K."/>
            <person name="Davey J."/>
            <person name="Forrester S."/>
        </authorList>
    </citation>
    <scope>NUCLEOTIDE SEQUENCE [LARGE SCALE GENOMIC DNA]</scope>
    <source>
        <strain evidence="4">Crithidia deanei Carvalho (ATCC PRA-265)</strain>
    </source>
</reference>
<proteinExistence type="predicted"/>
<feature type="domain" description="PCI" evidence="2">
    <location>
        <begin position="165"/>
        <end position="272"/>
    </location>
</feature>
<keyword evidence="4" id="KW-1185">Reference proteome</keyword>
<sequence>MHTTQSSLQALAAVPGSGPHTARKILEEAEQFLSSLQSHEVEDVLLYFLYKARGKDYQLRKQFSEFYHNSFNMVLFAEKAQLSMSEAELTHLAYQSALSALLAENVFNVGRFLQFTPFTERLAPSSPCAWALEWLTLFDAGDVKGFAMFYNSHKDVIDREEDIRATLPQLLHKSRLMALLHLVFYTPFHKRTFTYQQIAERCNYNPNQNNNNNNNNNNEEDSVELLLLDALAQGIVRGSLDGVEETVLLEWVQPRVLRPEEVHDLASHIHVWREEANKLYNDLTVLRAE</sequence>
<dbReference type="InterPro" id="IPR000717">
    <property type="entry name" value="PCI_dom"/>
</dbReference>
<dbReference type="GO" id="GO:0005198">
    <property type="term" value="F:structural molecule activity"/>
    <property type="evidence" value="ECO:0007669"/>
    <property type="project" value="TreeGrafter"/>
</dbReference>
<gene>
    <name evidence="3" type="ORF">ADEAN_000507400</name>
</gene>
<evidence type="ECO:0000313" key="3">
    <source>
        <dbReference type="EMBL" id="CAD2217596.1"/>
    </source>
</evidence>
<dbReference type="SMART" id="SM00088">
    <property type="entry name" value="PINT"/>
    <property type="match status" value="1"/>
</dbReference>
<name>S9W9G5_9TRYP</name>
<evidence type="ECO:0000259" key="2">
    <source>
        <dbReference type="SMART" id="SM00088"/>
    </source>
</evidence>
<dbReference type="GO" id="GO:0005829">
    <property type="term" value="C:cytosol"/>
    <property type="evidence" value="ECO:0007669"/>
    <property type="project" value="TreeGrafter"/>
</dbReference>
<dbReference type="InterPro" id="IPR035298">
    <property type="entry name" value="PSMD13"/>
</dbReference>
<dbReference type="OrthoDB" id="1093at2759"/>
<keyword evidence="1" id="KW-0647">Proteasome</keyword>
<evidence type="ECO:0000256" key="1">
    <source>
        <dbReference type="ARBA" id="ARBA00022942"/>
    </source>
</evidence>
<dbReference type="InterPro" id="IPR054179">
    <property type="entry name" value="PSD13_N"/>
</dbReference>
<dbReference type="Proteomes" id="UP000515908">
    <property type="component" value="Chromosome 09"/>
</dbReference>
<dbReference type="GO" id="GO:0006511">
    <property type="term" value="P:ubiquitin-dependent protein catabolic process"/>
    <property type="evidence" value="ECO:0007669"/>
    <property type="project" value="TreeGrafter"/>
</dbReference>
<dbReference type="PANTHER" id="PTHR10539:SF0">
    <property type="entry name" value="26S PROTEASOME NON-ATPASE REGULATORY SUBUNIT 13"/>
    <property type="match status" value="1"/>
</dbReference>
<dbReference type="VEuPathDB" id="TriTrypDB:ADEAN_000507400"/>
<dbReference type="AlphaFoldDB" id="S9W9G5"/>
<accession>S9W9G5</accession>
<evidence type="ECO:0000313" key="4">
    <source>
        <dbReference type="Proteomes" id="UP000515908"/>
    </source>
</evidence>
<dbReference type="PANTHER" id="PTHR10539">
    <property type="entry name" value="26S PROTEASOME NON-ATPASE REGULATORY SUBUNIT 13"/>
    <property type="match status" value="1"/>
</dbReference>
<dbReference type="Pfam" id="PF22037">
    <property type="entry name" value="PSD13_N"/>
    <property type="match status" value="1"/>
</dbReference>
<dbReference type="Pfam" id="PF01399">
    <property type="entry name" value="PCI"/>
    <property type="match status" value="1"/>
</dbReference>
<dbReference type="GO" id="GO:0008541">
    <property type="term" value="C:proteasome regulatory particle, lid subcomplex"/>
    <property type="evidence" value="ECO:0007669"/>
    <property type="project" value="TreeGrafter"/>
</dbReference>
<organism evidence="3 4">
    <name type="scientific">Angomonas deanei</name>
    <dbReference type="NCBI Taxonomy" id="59799"/>
    <lineage>
        <taxon>Eukaryota</taxon>
        <taxon>Discoba</taxon>
        <taxon>Euglenozoa</taxon>
        <taxon>Kinetoplastea</taxon>
        <taxon>Metakinetoplastina</taxon>
        <taxon>Trypanosomatida</taxon>
        <taxon>Trypanosomatidae</taxon>
        <taxon>Strigomonadinae</taxon>
        <taxon>Angomonas</taxon>
    </lineage>
</organism>
<dbReference type="GO" id="GO:0005634">
    <property type="term" value="C:nucleus"/>
    <property type="evidence" value="ECO:0007669"/>
    <property type="project" value="TreeGrafter"/>
</dbReference>